<organism evidence="1 2">
    <name type="scientific">Gymnopus androsaceus JB14</name>
    <dbReference type="NCBI Taxonomy" id="1447944"/>
    <lineage>
        <taxon>Eukaryota</taxon>
        <taxon>Fungi</taxon>
        <taxon>Dikarya</taxon>
        <taxon>Basidiomycota</taxon>
        <taxon>Agaricomycotina</taxon>
        <taxon>Agaricomycetes</taxon>
        <taxon>Agaricomycetidae</taxon>
        <taxon>Agaricales</taxon>
        <taxon>Marasmiineae</taxon>
        <taxon>Omphalotaceae</taxon>
        <taxon>Gymnopus</taxon>
    </lineage>
</organism>
<dbReference type="EMBL" id="ML769431">
    <property type="protein sequence ID" value="KAE9402824.1"/>
    <property type="molecule type" value="Genomic_DNA"/>
</dbReference>
<dbReference type="AlphaFoldDB" id="A0A6A4I1R0"/>
<dbReference type="OrthoDB" id="2796521at2759"/>
<accession>A0A6A4I1R0</accession>
<dbReference type="Proteomes" id="UP000799118">
    <property type="component" value="Unassembled WGS sequence"/>
</dbReference>
<reference evidence="1" key="1">
    <citation type="journal article" date="2019" name="Environ. Microbiol.">
        <title>Fungal ecological strategies reflected in gene transcription - a case study of two litter decomposers.</title>
        <authorList>
            <person name="Barbi F."/>
            <person name="Kohler A."/>
            <person name="Barry K."/>
            <person name="Baskaran P."/>
            <person name="Daum C."/>
            <person name="Fauchery L."/>
            <person name="Ihrmark K."/>
            <person name="Kuo A."/>
            <person name="LaButti K."/>
            <person name="Lipzen A."/>
            <person name="Morin E."/>
            <person name="Grigoriev I.V."/>
            <person name="Henrissat B."/>
            <person name="Lindahl B."/>
            <person name="Martin F."/>
        </authorList>
    </citation>
    <scope>NUCLEOTIDE SEQUENCE</scope>
    <source>
        <strain evidence="1">JB14</strain>
    </source>
</reference>
<proteinExistence type="predicted"/>
<name>A0A6A4I1R0_9AGAR</name>
<gene>
    <name evidence="1" type="ORF">BT96DRAFT_936889</name>
</gene>
<evidence type="ECO:0000313" key="1">
    <source>
        <dbReference type="EMBL" id="KAE9402824.1"/>
    </source>
</evidence>
<keyword evidence="2" id="KW-1185">Reference proteome</keyword>
<sequence>MPYSVSLTLPTPKELAEATQAARESTWGMRYPPRRPAPLPGWIRVQFYSHLYRIRHEMLPDMEGEVMLHPSGGLDTRRVCKLWNLEECTPIDPMRWIPFERSEPNWLSPLAVSVLSEQNKCIKFIEPAPPSPTTFHKRTFRQATVHLYTSVCLFSQLSYSLTATSASSCVHLIEQGAVVIKRPWDWLDERTKIPEWLGYLVMALYFRSLLVVNTG</sequence>
<protein>
    <submittedName>
        <fullName evidence="1">Uncharacterized protein</fullName>
    </submittedName>
</protein>
<evidence type="ECO:0000313" key="2">
    <source>
        <dbReference type="Proteomes" id="UP000799118"/>
    </source>
</evidence>